<proteinExistence type="predicted"/>
<evidence type="ECO:0000256" key="1">
    <source>
        <dbReference type="SAM" id="MobiDB-lite"/>
    </source>
</evidence>
<evidence type="ECO:0000313" key="4">
    <source>
        <dbReference type="Proteomes" id="UP000823775"/>
    </source>
</evidence>
<keyword evidence="2" id="KW-0732">Signal</keyword>
<organism evidence="3 4">
    <name type="scientific">Datura stramonium</name>
    <name type="common">Jimsonweed</name>
    <name type="synonym">Common thornapple</name>
    <dbReference type="NCBI Taxonomy" id="4076"/>
    <lineage>
        <taxon>Eukaryota</taxon>
        <taxon>Viridiplantae</taxon>
        <taxon>Streptophyta</taxon>
        <taxon>Embryophyta</taxon>
        <taxon>Tracheophyta</taxon>
        <taxon>Spermatophyta</taxon>
        <taxon>Magnoliopsida</taxon>
        <taxon>eudicotyledons</taxon>
        <taxon>Gunneridae</taxon>
        <taxon>Pentapetalae</taxon>
        <taxon>asterids</taxon>
        <taxon>lamiids</taxon>
        <taxon>Solanales</taxon>
        <taxon>Solanaceae</taxon>
        <taxon>Solanoideae</taxon>
        <taxon>Datureae</taxon>
        <taxon>Datura</taxon>
    </lineage>
</organism>
<keyword evidence="4" id="KW-1185">Reference proteome</keyword>
<evidence type="ECO:0000313" key="3">
    <source>
        <dbReference type="EMBL" id="MCD9559648.1"/>
    </source>
</evidence>
<gene>
    <name evidence="3" type="ORF">HAX54_017783</name>
</gene>
<name>A0ABS8ULA3_DATST</name>
<comment type="caution">
    <text evidence="3">The sequence shown here is derived from an EMBL/GenBank/DDBJ whole genome shotgun (WGS) entry which is preliminary data.</text>
</comment>
<feature type="chain" id="PRO_5045291098" evidence="2">
    <location>
        <begin position="20"/>
        <end position="126"/>
    </location>
</feature>
<dbReference type="Proteomes" id="UP000823775">
    <property type="component" value="Unassembled WGS sequence"/>
</dbReference>
<feature type="region of interest" description="Disordered" evidence="1">
    <location>
        <begin position="51"/>
        <end position="72"/>
    </location>
</feature>
<reference evidence="3 4" key="1">
    <citation type="journal article" date="2021" name="BMC Genomics">
        <title>Datura genome reveals duplications of psychoactive alkaloid biosynthetic genes and high mutation rate following tissue culture.</title>
        <authorList>
            <person name="Rajewski A."/>
            <person name="Carter-House D."/>
            <person name="Stajich J."/>
            <person name="Litt A."/>
        </authorList>
    </citation>
    <scope>NUCLEOTIDE SEQUENCE [LARGE SCALE GENOMIC DNA]</scope>
    <source>
        <strain evidence="3">AR-01</strain>
    </source>
</reference>
<protein>
    <submittedName>
        <fullName evidence="3">Uncharacterized protein</fullName>
    </submittedName>
</protein>
<evidence type="ECO:0000256" key="2">
    <source>
        <dbReference type="SAM" id="SignalP"/>
    </source>
</evidence>
<sequence>MNIVGVLWLLFAALLFGGGRWPVGNERRQCREEEEREGMTGFVWWSESEKRKRAEAEGTVAGDEGTGQRGKRGRGRRLGFYFAGGGERAEKRVRLVFRPTVAGIIGGNGGGLQEIMEAARVVLGRS</sequence>
<dbReference type="EMBL" id="JACEIK010002183">
    <property type="protein sequence ID" value="MCD9559648.1"/>
    <property type="molecule type" value="Genomic_DNA"/>
</dbReference>
<accession>A0ABS8ULA3</accession>
<feature type="signal peptide" evidence="2">
    <location>
        <begin position="1"/>
        <end position="19"/>
    </location>
</feature>